<gene>
    <name evidence="3" type="ORF">C7B77_16035</name>
</gene>
<dbReference type="GO" id="GO:0015920">
    <property type="term" value="P:lipopolysaccharide transport"/>
    <property type="evidence" value="ECO:0007669"/>
    <property type="project" value="TreeGrafter"/>
</dbReference>
<evidence type="ECO:0000259" key="2">
    <source>
        <dbReference type="Pfam" id="PF03968"/>
    </source>
</evidence>
<dbReference type="GO" id="GO:0017089">
    <property type="term" value="F:glycolipid transfer activity"/>
    <property type="evidence" value="ECO:0007669"/>
    <property type="project" value="TreeGrafter"/>
</dbReference>
<dbReference type="PANTHER" id="PTHR36504">
    <property type="entry name" value="LIPOPOLYSACCHARIDE EXPORT SYSTEM PROTEIN LPTA"/>
    <property type="match status" value="1"/>
</dbReference>
<dbReference type="PANTHER" id="PTHR36504:SF1">
    <property type="entry name" value="LIPOPOLYSACCHARIDE EXPORT SYSTEM PROTEIN LPTA"/>
    <property type="match status" value="1"/>
</dbReference>
<dbReference type="GO" id="GO:0030288">
    <property type="term" value="C:outer membrane-bounded periplasmic space"/>
    <property type="evidence" value="ECO:0007669"/>
    <property type="project" value="TreeGrafter"/>
</dbReference>
<reference evidence="3 4" key="1">
    <citation type="submission" date="2018-03" db="EMBL/GenBank/DDBJ databases">
        <title>The ancient ancestry and fast evolution of plastids.</title>
        <authorList>
            <person name="Moore K.R."/>
            <person name="Magnabosco C."/>
            <person name="Momper L."/>
            <person name="Gold D.A."/>
            <person name="Bosak T."/>
            <person name="Fournier G.P."/>
        </authorList>
    </citation>
    <scope>NUCLEOTIDE SEQUENCE [LARGE SCALE GENOMIC DNA]</scope>
    <source>
        <strain evidence="3 4">CCALA 037</strain>
    </source>
</reference>
<organism evidence="3 4">
    <name type="scientific">Chamaesiphon polymorphus CCALA 037</name>
    <dbReference type="NCBI Taxonomy" id="2107692"/>
    <lineage>
        <taxon>Bacteria</taxon>
        <taxon>Bacillati</taxon>
        <taxon>Cyanobacteriota</taxon>
        <taxon>Cyanophyceae</taxon>
        <taxon>Gomontiellales</taxon>
        <taxon>Chamaesiphonaceae</taxon>
        <taxon>Chamaesiphon</taxon>
    </lineage>
</organism>
<accession>A0A2T1GCK1</accession>
<dbReference type="Pfam" id="PF03968">
    <property type="entry name" value="LptD_N"/>
    <property type="match status" value="2"/>
</dbReference>
<evidence type="ECO:0000313" key="3">
    <source>
        <dbReference type="EMBL" id="PSB55131.1"/>
    </source>
</evidence>
<dbReference type="GO" id="GO:0009279">
    <property type="term" value="C:cell outer membrane"/>
    <property type="evidence" value="ECO:0007669"/>
    <property type="project" value="TreeGrafter"/>
</dbReference>
<dbReference type="EMBL" id="PVWO01000208">
    <property type="protein sequence ID" value="PSB55131.1"/>
    <property type="molecule type" value="Genomic_DNA"/>
</dbReference>
<dbReference type="InterPro" id="IPR005653">
    <property type="entry name" value="OstA-like_N"/>
</dbReference>
<dbReference type="Proteomes" id="UP000238937">
    <property type="component" value="Unassembled WGS sequence"/>
</dbReference>
<proteinExistence type="predicted"/>
<dbReference type="InterPro" id="IPR052037">
    <property type="entry name" value="LPS_export_LptA"/>
</dbReference>
<evidence type="ECO:0000313" key="4">
    <source>
        <dbReference type="Proteomes" id="UP000238937"/>
    </source>
</evidence>
<dbReference type="OrthoDB" id="462272at2"/>
<dbReference type="AlphaFoldDB" id="A0A2T1GCK1"/>
<evidence type="ECO:0000256" key="1">
    <source>
        <dbReference type="ARBA" id="ARBA00022729"/>
    </source>
</evidence>
<protein>
    <recommendedName>
        <fullName evidence="2">Organic solvent tolerance-like N-terminal domain-containing protein</fullName>
    </recommendedName>
</protein>
<keyword evidence="4" id="KW-1185">Reference proteome</keyword>
<comment type="caution">
    <text evidence="3">The sequence shown here is derived from an EMBL/GenBank/DDBJ whole genome shotgun (WGS) entry which is preliminary data.</text>
</comment>
<dbReference type="RefSeq" id="WP_106306805.1">
    <property type="nucleotide sequence ID" value="NZ_PVWO01000208.1"/>
</dbReference>
<dbReference type="Gene3D" id="2.60.450.10">
    <property type="entry name" value="Lipopolysaccharide (LPS) transport protein A like domain"/>
    <property type="match status" value="2"/>
</dbReference>
<keyword evidence="1" id="KW-0732">Signal</keyword>
<feature type="domain" description="Organic solvent tolerance-like N-terminal" evidence="2">
    <location>
        <begin position="76"/>
        <end position="122"/>
    </location>
</feature>
<name>A0A2T1GCK1_9CYAN</name>
<feature type="domain" description="Organic solvent tolerance-like N-terminal" evidence="2">
    <location>
        <begin position="176"/>
        <end position="222"/>
    </location>
</feature>
<sequence length="246" mass="27401">MHRITHTFNRYRDWRWLLLLSSIVCSGTIALPPQIIPVHAQPANPQGLSIQADTQEANSQTQVVTARGNVQLRYPSRSLQAQANLAQYFIKQQRIVLTGNVTIVQDGNTLEGESVTYLIDEGKFIATPKAKQQVRSNYIIPEQGGKGMIILSNSQEANTKTEMVTARGNVRISYPDKQLQARANTAQYNIKARQIVLSGNVLVVNNGNSLQGDTITYFIDQGRFIARQKPGIPVQSIYVIPERTNN</sequence>